<reference evidence="2" key="1">
    <citation type="journal article" date="2020" name="Stud. Mycol.">
        <title>101 Dothideomycetes genomes: a test case for predicting lifestyles and emergence of pathogens.</title>
        <authorList>
            <person name="Haridas S."/>
            <person name="Albert R."/>
            <person name="Binder M."/>
            <person name="Bloem J."/>
            <person name="Labutti K."/>
            <person name="Salamov A."/>
            <person name="Andreopoulos B."/>
            <person name="Baker S."/>
            <person name="Barry K."/>
            <person name="Bills G."/>
            <person name="Bluhm B."/>
            <person name="Cannon C."/>
            <person name="Castanera R."/>
            <person name="Culley D."/>
            <person name="Daum C."/>
            <person name="Ezra D."/>
            <person name="Gonzalez J."/>
            <person name="Henrissat B."/>
            <person name="Kuo A."/>
            <person name="Liang C."/>
            <person name="Lipzen A."/>
            <person name="Lutzoni F."/>
            <person name="Magnuson J."/>
            <person name="Mondo S."/>
            <person name="Nolan M."/>
            <person name="Ohm R."/>
            <person name="Pangilinan J."/>
            <person name="Park H.-J."/>
            <person name="Ramirez L."/>
            <person name="Alfaro M."/>
            <person name="Sun H."/>
            <person name="Tritt A."/>
            <person name="Yoshinaga Y."/>
            <person name="Zwiers L.-H."/>
            <person name="Turgeon B."/>
            <person name="Goodwin S."/>
            <person name="Spatafora J."/>
            <person name="Crous P."/>
            <person name="Grigoriev I."/>
        </authorList>
    </citation>
    <scope>NUCLEOTIDE SEQUENCE</scope>
    <source>
        <strain evidence="2">CBS 122367</strain>
    </source>
</reference>
<accession>A0A6G1IQR8</accession>
<dbReference type="SUPFAM" id="SSF81383">
    <property type="entry name" value="F-box domain"/>
    <property type="match status" value="1"/>
</dbReference>
<feature type="domain" description="F-box" evidence="1">
    <location>
        <begin position="1"/>
        <end position="53"/>
    </location>
</feature>
<protein>
    <recommendedName>
        <fullName evidence="1">F-box domain-containing protein</fullName>
    </recommendedName>
</protein>
<sequence>MAPLQELPNELNDAIVADLDARDLASLSRTCRHLRSVSLPALLHTISMTWIEPFGHPKILSLFLLLLERPDLARHVHYLTFRTRSGRYILDHWEPDDDLPSFAERLEQREVEILNGAIDQTISPASDADKRKI</sequence>
<dbReference type="Proteomes" id="UP000799291">
    <property type="component" value="Unassembled WGS sequence"/>
</dbReference>
<dbReference type="EMBL" id="MU005596">
    <property type="protein sequence ID" value="KAF2680448.1"/>
    <property type="molecule type" value="Genomic_DNA"/>
</dbReference>
<name>A0A6G1IQR8_9PLEO</name>
<evidence type="ECO:0000313" key="2">
    <source>
        <dbReference type="EMBL" id="KAF2680448.1"/>
    </source>
</evidence>
<dbReference type="Pfam" id="PF12937">
    <property type="entry name" value="F-box-like"/>
    <property type="match status" value="1"/>
</dbReference>
<evidence type="ECO:0000259" key="1">
    <source>
        <dbReference type="PROSITE" id="PS50181"/>
    </source>
</evidence>
<proteinExistence type="predicted"/>
<dbReference type="InterPro" id="IPR036047">
    <property type="entry name" value="F-box-like_dom_sf"/>
</dbReference>
<evidence type="ECO:0000313" key="3">
    <source>
        <dbReference type="Proteomes" id="UP000799291"/>
    </source>
</evidence>
<organism evidence="2 3">
    <name type="scientific">Lentithecium fluviatile CBS 122367</name>
    <dbReference type="NCBI Taxonomy" id="1168545"/>
    <lineage>
        <taxon>Eukaryota</taxon>
        <taxon>Fungi</taxon>
        <taxon>Dikarya</taxon>
        <taxon>Ascomycota</taxon>
        <taxon>Pezizomycotina</taxon>
        <taxon>Dothideomycetes</taxon>
        <taxon>Pleosporomycetidae</taxon>
        <taxon>Pleosporales</taxon>
        <taxon>Massarineae</taxon>
        <taxon>Lentitheciaceae</taxon>
        <taxon>Lentithecium</taxon>
    </lineage>
</organism>
<keyword evidence="3" id="KW-1185">Reference proteome</keyword>
<dbReference type="InterPro" id="IPR001810">
    <property type="entry name" value="F-box_dom"/>
</dbReference>
<dbReference type="PROSITE" id="PS50181">
    <property type="entry name" value="FBOX"/>
    <property type="match status" value="1"/>
</dbReference>
<dbReference type="OrthoDB" id="3768645at2759"/>
<dbReference type="AlphaFoldDB" id="A0A6G1IQR8"/>
<gene>
    <name evidence="2" type="ORF">K458DRAFT_392786</name>
</gene>